<proteinExistence type="predicted"/>
<protein>
    <submittedName>
        <fullName evidence="1">Uncharacterized protein</fullName>
    </submittedName>
</protein>
<evidence type="ECO:0000313" key="1">
    <source>
        <dbReference type="EMBL" id="MBB4148595.1"/>
    </source>
</evidence>
<organism evidence="1 2">
    <name type="scientific">Sphingobium scionense</name>
    <dbReference type="NCBI Taxonomy" id="1404341"/>
    <lineage>
        <taxon>Bacteria</taxon>
        <taxon>Pseudomonadati</taxon>
        <taxon>Pseudomonadota</taxon>
        <taxon>Alphaproteobacteria</taxon>
        <taxon>Sphingomonadales</taxon>
        <taxon>Sphingomonadaceae</taxon>
        <taxon>Sphingobium</taxon>
    </lineage>
</organism>
<dbReference type="EMBL" id="JACIEU010000008">
    <property type="protein sequence ID" value="MBB4148595.1"/>
    <property type="molecule type" value="Genomic_DNA"/>
</dbReference>
<gene>
    <name evidence="1" type="ORF">GGQ90_002378</name>
</gene>
<dbReference type="AlphaFoldDB" id="A0A7W6LQE2"/>
<dbReference type="RefSeq" id="WP_188082331.1">
    <property type="nucleotide sequence ID" value="NZ_JACIEU010000008.1"/>
</dbReference>
<dbReference type="Proteomes" id="UP000590524">
    <property type="component" value="Unassembled WGS sequence"/>
</dbReference>
<evidence type="ECO:0000313" key="2">
    <source>
        <dbReference type="Proteomes" id="UP000590524"/>
    </source>
</evidence>
<sequence length="91" mass="10301">MLNLEEVAREVNDSGIFDEAWYTSTYQDVAIVGLPPLYHFVQFGLMLKRDPGPDFDTQYYLENNADVAAAGADPVIHYIRHGKAEGRRARI</sequence>
<comment type="caution">
    <text evidence="1">The sequence shown here is derived from an EMBL/GenBank/DDBJ whole genome shotgun (WGS) entry which is preliminary data.</text>
</comment>
<keyword evidence="2" id="KW-1185">Reference proteome</keyword>
<name>A0A7W6LQE2_9SPHN</name>
<accession>A0A7W6LQE2</accession>
<reference evidence="1 2" key="1">
    <citation type="submission" date="2020-08" db="EMBL/GenBank/DDBJ databases">
        <title>Genomic Encyclopedia of Type Strains, Phase IV (KMG-IV): sequencing the most valuable type-strain genomes for metagenomic binning, comparative biology and taxonomic classification.</title>
        <authorList>
            <person name="Goeker M."/>
        </authorList>
    </citation>
    <scope>NUCLEOTIDE SEQUENCE [LARGE SCALE GENOMIC DNA]</scope>
    <source>
        <strain evidence="1 2">DSM 19371</strain>
    </source>
</reference>